<keyword evidence="2" id="KW-1185">Reference proteome</keyword>
<name>A0A1I3ICQ4_9HYPH</name>
<dbReference type="STRING" id="1121003.SAMN03080618_00508"/>
<dbReference type="OrthoDB" id="7771889at2"/>
<dbReference type="RefSeq" id="WP_091518202.1">
    <property type="nucleotide sequence ID" value="NZ_FORF01000002.1"/>
</dbReference>
<evidence type="ECO:0000313" key="2">
    <source>
        <dbReference type="Proteomes" id="UP000242763"/>
    </source>
</evidence>
<dbReference type="Proteomes" id="UP000242763">
    <property type="component" value="Unassembled WGS sequence"/>
</dbReference>
<accession>A0A1I3ICQ4</accession>
<reference evidence="2" key="1">
    <citation type="submission" date="2016-10" db="EMBL/GenBank/DDBJ databases">
        <authorList>
            <person name="Varghese N."/>
            <person name="Submissions S."/>
        </authorList>
    </citation>
    <scope>NUCLEOTIDE SEQUENCE [LARGE SCALE GENOMIC DNA]</scope>
    <source>
        <strain evidence="2">DSM 21857</strain>
    </source>
</reference>
<proteinExistence type="predicted"/>
<evidence type="ECO:0000313" key="1">
    <source>
        <dbReference type="EMBL" id="SFI45543.1"/>
    </source>
</evidence>
<sequence>MSTSDPRPALFDQWLPAEYRRRGDFTVLVVLVGIDTRSIELLSSTFMNVIGDETRWREVRQLFQSSETDWNGAAFFPVDSVIGPVPNDMARTQLRALEEKVRADRRVLNGGHFFDRKGRRLKVEEIVH</sequence>
<protein>
    <submittedName>
        <fullName evidence="1">Uncharacterized protein</fullName>
    </submittedName>
</protein>
<organism evidence="1 2">
    <name type="scientific">Aquamicrobium aerolatum DSM 21857</name>
    <dbReference type="NCBI Taxonomy" id="1121003"/>
    <lineage>
        <taxon>Bacteria</taxon>
        <taxon>Pseudomonadati</taxon>
        <taxon>Pseudomonadota</taxon>
        <taxon>Alphaproteobacteria</taxon>
        <taxon>Hyphomicrobiales</taxon>
        <taxon>Phyllobacteriaceae</taxon>
        <taxon>Aerobium</taxon>
    </lineage>
</organism>
<dbReference type="AlphaFoldDB" id="A0A1I3ICQ4"/>
<dbReference type="EMBL" id="FORF01000002">
    <property type="protein sequence ID" value="SFI45543.1"/>
    <property type="molecule type" value="Genomic_DNA"/>
</dbReference>
<gene>
    <name evidence="1" type="ORF">SAMN03080618_00508</name>
</gene>